<dbReference type="Pfam" id="PF03807">
    <property type="entry name" value="F420_oxidored"/>
    <property type="match status" value="1"/>
</dbReference>
<dbReference type="InterPro" id="IPR051267">
    <property type="entry name" value="STEAP_metalloreductase"/>
</dbReference>
<dbReference type="InterPro" id="IPR036291">
    <property type="entry name" value="NAD(P)-bd_dom_sf"/>
</dbReference>
<organism evidence="3 4">
    <name type="scientific">Sapientia aquatica</name>
    <dbReference type="NCBI Taxonomy" id="1549640"/>
    <lineage>
        <taxon>Bacteria</taxon>
        <taxon>Pseudomonadati</taxon>
        <taxon>Pseudomonadota</taxon>
        <taxon>Betaproteobacteria</taxon>
        <taxon>Burkholderiales</taxon>
        <taxon>Oxalobacteraceae</taxon>
        <taxon>Sapientia</taxon>
    </lineage>
</organism>
<gene>
    <name evidence="3" type="ORF">E2I14_13710</name>
</gene>
<dbReference type="SUPFAM" id="SSF51735">
    <property type="entry name" value="NAD(P)-binding Rossmann-fold domains"/>
    <property type="match status" value="1"/>
</dbReference>
<accession>A0A4R5VYH6</accession>
<dbReference type="RefSeq" id="WP_133329481.1">
    <property type="nucleotide sequence ID" value="NZ_SMYL01000007.1"/>
</dbReference>
<comment type="caution">
    <text evidence="3">The sequence shown here is derived from an EMBL/GenBank/DDBJ whole genome shotgun (WGS) entry which is preliminary data.</text>
</comment>
<feature type="domain" description="Pyrroline-5-carboxylate reductase catalytic N-terminal" evidence="2">
    <location>
        <begin position="31"/>
        <end position="76"/>
    </location>
</feature>
<keyword evidence="4" id="KW-1185">Reference proteome</keyword>
<evidence type="ECO:0000313" key="4">
    <source>
        <dbReference type="Proteomes" id="UP000294829"/>
    </source>
</evidence>
<dbReference type="GO" id="GO:0016491">
    <property type="term" value="F:oxidoreductase activity"/>
    <property type="evidence" value="ECO:0007669"/>
    <property type="project" value="UniProtKB-KW"/>
</dbReference>
<evidence type="ECO:0000256" key="1">
    <source>
        <dbReference type="ARBA" id="ARBA00023002"/>
    </source>
</evidence>
<sequence length="191" mass="20248">MHQKIAIIGKGNVGTVLEDGLVSAGFQVRSAKKGHVAAAVDWADVIFLAVPFVAIQETVREIGATANGKIVVDVTNALTPELQLAIGFSTSGAEELQKLLPHAKVVKSLNTVFVQHMAQGKLKDQRLTVFAAGNDSDARHLVLQIAKALGFDAVDGGPLQNARHLEAMGYFTILLGYVLGNGPDIGFKLVR</sequence>
<dbReference type="EMBL" id="SMYL01000007">
    <property type="protein sequence ID" value="TDK64497.1"/>
    <property type="molecule type" value="Genomic_DNA"/>
</dbReference>
<proteinExistence type="predicted"/>
<evidence type="ECO:0000313" key="3">
    <source>
        <dbReference type="EMBL" id="TDK64497.1"/>
    </source>
</evidence>
<dbReference type="PANTHER" id="PTHR14239">
    <property type="entry name" value="DUDULIN-RELATED"/>
    <property type="match status" value="1"/>
</dbReference>
<dbReference type="Gene3D" id="3.40.50.720">
    <property type="entry name" value="NAD(P)-binding Rossmann-like Domain"/>
    <property type="match status" value="1"/>
</dbReference>
<keyword evidence="1" id="KW-0560">Oxidoreductase</keyword>
<dbReference type="OrthoDB" id="5499754at2"/>
<dbReference type="InterPro" id="IPR028939">
    <property type="entry name" value="P5C_Rdtase_cat_N"/>
</dbReference>
<reference evidence="3 4" key="1">
    <citation type="submission" date="2019-03" db="EMBL/GenBank/DDBJ databases">
        <title>Sapientia aquatica gen. nov., sp. nov., isolated from a crater lake.</title>
        <authorList>
            <person name="Felfoldi T."/>
            <person name="Szabo A."/>
            <person name="Toth E."/>
            <person name="Schumann P."/>
            <person name="Keki Z."/>
            <person name="Marialigeti K."/>
            <person name="Mathe I."/>
        </authorList>
    </citation>
    <scope>NUCLEOTIDE SEQUENCE [LARGE SCALE GENOMIC DNA]</scope>
    <source>
        <strain evidence="3 4">SA-152</strain>
    </source>
</reference>
<dbReference type="Proteomes" id="UP000294829">
    <property type="component" value="Unassembled WGS sequence"/>
</dbReference>
<protein>
    <submittedName>
        <fullName evidence="3">F420-dependent NADP oxidoreductase</fullName>
    </submittedName>
</protein>
<evidence type="ECO:0000259" key="2">
    <source>
        <dbReference type="Pfam" id="PF03807"/>
    </source>
</evidence>
<name>A0A4R5VYH6_9BURK</name>
<dbReference type="AlphaFoldDB" id="A0A4R5VYH6"/>